<proteinExistence type="inferred from homology"/>
<comment type="similarity">
    <text evidence="1">Belongs to the VPS13 family.</text>
</comment>
<name>A0ABV2AQT0_9EUKA</name>
<accession>A0ABV2AQT0</accession>
<comment type="caution">
    <text evidence="2">The sequence shown here is derived from an EMBL/GenBank/DDBJ whole genome shotgun (WGS) entry which is preliminary data.</text>
</comment>
<evidence type="ECO:0000313" key="3">
    <source>
        <dbReference type="Proteomes" id="UP001439008"/>
    </source>
</evidence>
<keyword evidence="3" id="KW-1185">Reference proteome</keyword>
<gene>
    <name evidence="2" type="ORF">MHBO_003542</name>
</gene>
<protein>
    <submittedName>
        <fullName evidence="2">Uncharacterized protein</fullName>
    </submittedName>
</protein>
<dbReference type="PANTHER" id="PTHR16166:SF93">
    <property type="entry name" value="INTERMEMBRANE LIPID TRANSFER PROTEIN VPS13"/>
    <property type="match status" value="1"/>
</dbReference>
<dbReference type="InterPro" id="IPR026847">
    <property type="entry name" value="VPS13"/>
</dbReference>
<dbReference type="PANTHER" id="PTHR16166">
    <property type="entry name" value="VACUOLAR PROTEIN SORTING-ASSOCIATED PROTEIN VPS13"/>
    <property type="match status" value="1"/>
</dbReference>
<sequence>MRQSVFEQMLSETDVFDKEVKPFLEMLLVMEKTLQTKSLLVFPYLSVLIQELDVKLEEKLFIELIKLYEEISELIFKDQKEKENVDYPIEDILKLPKDQPIFIATRLVHFNPLAFNISVQLASPSKLTESMNDGVMKSVAGIVIAGVNNIECVPLRFKALIMRNARGTMLTLVRPIALEYKQQLLYQTYKIVGALGVLGNPLQLVNNLGEGVYSLFYFPASGFIKSPKEFSAGISRGAYSFIQNSVKGIFSSAHLISSQFAK</sequence>
<feature type="non-terminal residue" evidence="2">
    <location>
        <position position="262"/>
    </location>
</feature>
<evidence type="ECO:0000256" key="1">
    <source>
        <dbReference type="ARBA" id="ARBA00006545"/>
    </source>
</evidence>
<reference evidence="2 3" key="1">
    <citation type="journal article" date="2024" name="BMC Biol.">
        <title>Comparative genomics of Ascetosporea gives new insight into the evolutionary basis for animal parasitism in Rhizaria.</title>
        <authorList>
            <person name="Hiltunen Thoren M."/>
            <person name="Onut-Brannstrom I."/>
            <person name="Alfjorden A."/>
            <person name="Peckova H."/>
            <person name="Swords F."/>
            <person name="Hooper C."/>
            <person name="Holzer A.S."/>
            <person name="Bass D."/>
            <person name="Burki F."/>
        </authorList>
    </citation>
    <scope>NUCLEOTIDE SEQUENCE [LARGE SCALE GENOMIC DNA]</scope>
    <source>
        <strain evidence="2">20-A016</strain>
    </source>
</reference>
<evidence type="ECO:0000313" key="2">
    <source>
        <dbReference type="EMBL" id="MES1922026.1"/>
    </source>
</evidence>
<dbReference type="EMBL" id="JBDODL010002100">
    <property type="protein sequence ID" value="MES1922026.1"/>
    <property type="molecule type" value="Genomic_DNA"/>
</dbReference>
<dbReference type="Proteomes" id="UP001439008">
    <property type="component" value="Unassembled WGS sequence"/>
</dbReference>
<organism evidence="2 3">
    <name type="scientific">Bonamia ostreae</name>
    <dbReference type="NCBI Taxonomy" id="126728"/>
    <lineage>
        <taxon>Eukaryota</taxon>
        <taxon>Sar</taxon>
        <taxon>Rhizaria</taxon>
        <taxon>Endomyxa</taxon>
        <taxon>Ascetosporea</taxon>
        <taxon>Haplosporida</taxon>
        <taxon>Bonamia</taxon>
    </lineage>
</organism>